<name>A0ABR7ALU2_9SPHN</name>
<comment type="caution">
    <text evidence="1">The sequence shown here is derived from an EMBL/GenBank/DDBJ whole genome shotgun (WGS) entry which is preliminary data.</text>
</comment>
<dbReference type="EMBL" id="JACONT010000009">
    <property type="protein sequence ID" value="MBC3941267.1"/>
    <property type="molecule type" value="Genomic_DNA"/>
</dbReference>
<sequence length="134" mass="15743">MTEKLDKPDLELAALEYKTREFMLGLRDLRKRQQRASALDGQDNAPTITELEIPLNRPSRVIKCEDARVEFVIDELEDFTSISRTMILEAFRSPQRELFEKILGNFRKDMDRFTNDLLLAIRDGQEIRRRIEAS</sequence>
<dbReference type="RefSeq" id="WP_187503042.1">
    <property type="nucleotide sequence ID" value="NZ_JACONT010000009.1"/>
</dbReference>
<gene>
    <name evidence="1" type="ORF">H8S47_06145</name>
</gene>
<protein>
    <submittedName>
        <fullName evidence="1">Uncharacterized protein</fullName>
    </submittedName>
</protein>
<proteinExistence type="predicted"/>
<reference evidence="1 2" key="1">
    <citation type="submission" date="2020-08" db="EMBL/GenBank/DDBJ databases">
        <title>Putative novel bacterial strains isolated from necrotic wheat leaf tissues caused by Xanthomonas translucens.</title>
        <authorList>
            <person name="Tambong J.T."/>
        </authorList>
    </citation>
    <scope>NUCLEOTIDE SEQUENCE [LARGE SCALE GENOMIC DNA]</scope>
    <source>
        <strain evidence="2">DOAB 1063</strain>
    </source>
</reference>
<evidence type="ECO:0000313" key="1">
    <source>
        <dbReference type="EMBL" id="MBC3941267.1"/>
    </source>
</evidence>
<dbReference type="Proteomes" id="UP000597613">
    <property type="component" value="Unassembled WGS sequence"/>
</dbReference>
<keyword evidence="2" id="KW-1185">Reference proteome</keyword>
<evidence type="ECO:0000313" key="2">
    <source>
        <dbReference type="Proteomes" id="UP000597613"/>
    </source>
</evidence>
<organism evidence="1 2">
    <name type="scientific">Sphingomonas albertensis</name>
    <dbReference type="NCBI Taxonomy" id="2762591"/>
    <lineage>
        <taxon>Bacteria</taxon>
        <taxon>Pseudomonadati</taxon>
        <taxon>Pseudomonadota</taxon>
        <taxon>Alphaproteobacteria</taxon>
        <taxon>Sphingomonadales</taxon>
        <taxon>Sphingomonadaceae</taxon>
        <taxon>Sphingomonas</taxon>
    </lineage>
</organism>
<accession>A0ABR7ALU2</accession>